<evidence type="ECO:0000313" key="2">
    <source>
        <dbReference type="Proteomes" id="UP000195918"/>
    </source>
</evidence>
<dbReference type="EMBL" id="FWFD01000009">
    <property type="protein sequence ID" value="SLM85690.1"/>
    <property type="molecule type" value="Genomic_DNA"/>
</dbReference>
<gene>
    <name evidence="1" type="ORF">FM121_06295</name>
</gene>
<name>A0A1X6WN34_9ENTE</name>
<keyword evidence="2" id="KW-1185">Reference proteome</keyword>
<dbReference type="RefSeq" id="WP_086951331.1">
    <property type="nucleotide sequence ID" value="NZ_FWFD01000009.1"/>
</dbReference>
<protein>
    <recommendedName>
        <fullName evidence="3">3-dehydroquinate synthase</fullName>
    </recommendedName>
</protein>
<organism evidence="1 2">
    <name type="scientific">Vagococcus fluvialis bH819</name>
    <dbReference type="NCBI Taxonomy" id="1255619"/>
    <lineage>
        <taxon>Bacteria</taxon>
        <taxon>Bacillati</taxon>
        <taxon>Bacillota</taxon>
        <taxon>Bacilli</taxon>
        <taxon>Lactobacillales</taxon>
        <taxon>Enterococcaceae</taxon>
        <taxon>Vagococcus</taxon>
    </lineage>
</organism>
<sequence length="352" mass="41204">MRKLRIEKEQKIEIVYAESVNRLVLQGFFDHINQHSCVLFVCTQPFYEYFYEKFTTLFSSDKKFHWYICPNNKRLQQVEAYHEILDFIEEVNLPSDTLILGGGKAEIYHVCGQLVNNSLYLSTFIYLPTTMSGFVDSLIGETYLLNEKTIPVVKQYVLPDVLVYDTMLSELEKPQLWATSFYSLVNLAVTKNADLLRQLYQASQSVNYKNFSPYIETVIKTVLNDNQVTYLIPFGTAFTKAFYHLGEAHYLNMAQKQYIGFFIHLLWSKKVGNFNFEYEKFYVWFEQIVAQDLSLPEQMLSSDLAESIVTELDRQENVAYIKEIGSLGVRKIPLIEEMYEVIEEYRTIKKNS</sequence>
<evidence type="ECO:0008006" key="3">
    <source>
        <dbReference type="Google" id="ProtNLM"/>
    </source>
</evidence>
<dbReference type="Proteomes" id="UP000195918">
    <property type="component" value="Unassembled WGS sequence"/>
</dbReference>
<proteinExistence type="predicted"/>
<dbReference type="AlphaFoldDB" id="A0A1X6WN34"/>
<dbReference type="Gene3D" id="3.40.50.1970">
    <property type="match status" value="1"/>
</dbReference>
<reference evidence="2" key="1">
    <citation type="submission" date="2017-02" db="EMBL/GenBank/DDBJ databases">
        <authorList>
            <person name="Dridi B."/>
        </authorList>
    </citation>
    <scope>NUCLEOTIDE SEQUENCE [LARGE SCALE GENOMIC DNA]</scope>
    <source>
        <strain evidence="2">bH819</strain>
    </source>
</reference>
<dbReference type="OrthoDB" id="2199267at2"/>
<dbReference type="SUPFAM" id="SSF56796">
    <property type="entry name" value="Dehydroquinate synthase-like"/>
    <property type="match status" value="1"/>
</dbReference>
<evidence type="ECO:0000313" key="1">
    <source>
        <dbReference type="EMBL" id="SLM85690.1"/>
    </source>
</evidence>
<accession>A0A1X6WN34</accession>